<dbReference type="GO" id="GO:0006355">
    <property type="term" value="P:regulation of DNA-templated transcription"/>
    <property type="evidence" value="ECO:0007669"/>
    <property type="project" value="TreeGrafter"/>
</dbReference>
<feature type="region of interest" description="Disordered" evidence="5">
    <location>
        <begin position="202"/>
        <end position="319"/>
    </location>
</feature>
<dbReference type="PROSITE" id="PS50280">
    <property type="entry name" value="SET"/>
    <property type="match status" value="1"/>
</dbReference>
<feature type="compositionally biased region" description="Low complexity" evidence="5">
    <location>
        <begin position="90"/>
        <end position="107"/>
    </location>
</feature>
<reference evidence="7" key="2">
    <citation type="submission" date="2021-01" db="EMBL/GenBank/DDBJ databases">
        <authorList>
            <person name="Schikora-Tamarit M.A."/>
        </authorList>
    </citation>
    <scope>NUCLEOTIDE SEQUENCE</scope>
    <source>
        <strain evidence="7">CBS6341</strain>
    </source>
</reference>
<keyword evidence="2" id="KW-0863">Zinc-finger</keyword>
<evidence type="ECO:0000256" key="2">
    <source>
        <dbReference type="ARBA" id="ARBA00022771"/>
    </source>
</evidence>
<feature type="compositionally biased region" description="Basic residues" evidence="5">
    <location>
        <begin position="400"/>
        <end position="414"/>
    </location>
</feature>
<dbReference type="Pfam" id="PF20826">
    <property type="entry name" value="PHD_5"/>
    <property type="match status" value="1"/>
</dbReference>
<dbReference type="PANTHER" id="PTHR46462">
    <property type="entry name" value="UPSET, ISOFORM A"/>
    <property type="match status" value="1"/>
</dbReference>
<dbReference type="Gene3D" id="2.170.270.10">
    <property type="entry name" value="SET domain"/>
    <property type="match status" value="1"/>
</dbReference>
<organism evidence="7 8">
    <name type="scientific">Wickerhamomyces mucosus</name>
    <dbReference type="NCBI Taxonomy" id="1378264"/>
    <lineage>
        <taxon>Eukaryota</taxon>
        <taxon>Fungi</taxon>
        <taxon>Dikarya</taxon>
        <taxon>Ascomycota</taxon>
        <taxon>Saccharomycotina</taxon>
        <taxon>Saccharomycetes</taxon>
        <taxon>Phaffomycetales</taxon>
        <taxon>Wickerhamomycetaceae</taxon>
        <taxon>Wickerhamomyces</taxon>
    </lineage>
</organism>
<dbReference type="SMART" id="SM00249">
    <property type="entry name" value="PHD"/>
    <property type="match status" value="1"/>
</dbReference>
<feature type="compositionally biased region" description="Polar residues" evidence="5">
    <location>
        <begin position="108"/>
        <end position="121"/>
    </location>
</feature>
<dbReference type="PROSITE" id="PS01359">
    <property type="entry name" value="ZF_PHD_1"/>
    <property type="match status" value="1"/>
</dbReference>
<feature type="compositionally biased region" description="Basic and acidic residues" evidence="5">
    <location>
        <begin position="254"/>
        <end position="268"/>
    </location>
</feature>
<dbReference type="Proteomes" id="UP000769528">
    <property type="component" value="Unassembled WGS sequence"/>
</dbReference>
<protein>
    <recommendedName>
        <fullName evidence="6">SET domain-containing protein</fullName>
    </recommendedName>
</protein>
<keyword evidence="1" id="KW-0479">Metal-binding</keyword>
<dbReference type="PANTHER" id="PTHR46462:SF3">
    <property type="entry name" value="UPSET, ISOFORM A"/>
    <property type="match status" value="1"/>
</dbReference>
<feature type="domain" description="SET" evidence="6">
    <location>
        <begin position="516"/>
        <end position="653"/>
    </location>
</feature>
<feature type="region of interest" description="Disordered" evidence="5">
    <location>
        <begin position="400"/>
        <end position="464"/>
    </location>
</feature>
<dbReference type="GO" id="GO:0008270">
    <property type="term" value="F:zinc ion binding"/>
    <property type="evidence" value="ECO:0007669"/>
    <property type="project" value="UniProtKB-KW"/>
</dbReference>
<dbReference type="GO" id="GO:0070210">
    <property type="term" value="C:Rpd3L-Expanded complex"/>
    <property type="evidence" value="ECO:0007669"/>
    <property type="project" value="TreeGrafter"/>
</dbReference>
<reference evidence="7" key="1">
    <citation type="journal article" date="2021" name="Open Biol.">
        <title>Shared evolutionary footprints suggest mitochondrial oxidative damage underlies multiple complex I losses in fungi.</title>
        <authorList>
            <person name="Schikora-Tamarit M.A."/>
            <person name="Marcet-Houben M."/>
            <person name="Nosek J."/>
            <person name="Gabaldon T."/>
        </authorList>
    </citation>
    <scope>NUCLEOTIDE SEQUENCE</scope>
    <source>
        <strain evidence="7">CBS6341</strain>
    </source>
</reference>
<name>A0A9P8PVG1_9ASCO</name>
<evidence type="ECO:0000259" key="6">
    <source>
        <dbReference type="PROSITE" id="PS50280"/>
    </source>
</evidence>
<dbReference type="Pfam" id="PF00856">
    <property type="entry name" value="SET"/>
    <property type="match status" value="1"/>
</dbReference>
<dbReference type="SUPFAM" id="SSF82199">
    <property type="entry name" value="SET domain"/>
    <property type="match status" value="1"/>
</dbReference>
<dbReference type="InterPro" id="IPR011011">
    <property type="entry name" value="Znf_FYVE_PHD"/>
</dbReference>
<evidence type="ECO:0000256" key="1">
    <source>
        <dbReference type="ARBA" id="ARBA00022723"/>
    </source>
</evidence>
<dbReference type="InterPro" id="IPR001965">
    <property type="entry name" value="Znf_PHD"/>
</dbReference>
<keyword evidence="3" id="KW-0862">Zinc</keyword>
<sequence length="850" mass="95728">MASQEVSDDQNVINRSTALLEDASTLLMFHNAAVTTIKSLSPQSKPPEVEVSNIGVNKDQEYSNSKSESLPFEFDSNNSQPEPGQPTLRKISSSSSTSSIKSSSSSSLPLTTQMKLPNISSPGPAIAALSDDNSEKDKTQKAIVAAAALAAAAGIPLPLINRDKEHYLEETPTELLESSVKIGQNDAQEVKDTVMHEILIDGKNKGQENENGIDAHQTGNLKNNIKVDEDTDINMTDASNDDDHQKSDSTSSVKFKESSKDKDDDRINPKSTAHKYGAETRDEKVLTGEGKPLPSQPLTNIKKNRKKKEQLGFESDISNNTKTKKESNVYAVDPDSGIISCICEIDEDDGYTIQCDKCFRWQHIFCMGIESIDDAPDDYQCNVCQPRKLDFQKARTHQVQRINTIKRRKERRSRYPVDQDDTNSTPSNRVKSDDVNDVNDEDKSKEQSVPTKPRNKPLNPYGKNLEENDIRVVGAKDLYKTYFFPLKDYDYQDSDAFNYCSNFDNFPSDIRKLKDLELQLKYSSEITVKPYTEINSKKFNGISKLGLFTEVSIPQNELIVEYLGEVSLKNRYIQDSRNHYRIWGVEKPNALFVGDLQIIIDARFSGNLSRFIRRSCTPNCELIPVKVADQKIRFVIRSIKPIKHGSELTVGWNWDLNHPIRSIVEGNSFDATNDADKPTLVLSVESILTFVECACPSNNDCALSRVKKASAHIYRATRKGNNTSGLKILQHEVKHTPIQERLLLKEHSIIDEIQSIEQEGSNSFNLHNKNNEEDIEIHIKPFIYNYIKKKRKLLPTSNTSDDSISEYLPIPIDIITEHEKPAVNDGSVSFPNKPVKKLSFADYKRKKKPT</sequence>
<proteinExistence type="predicted"/>
<dbReference type="InterPro" id="IPR046341">
    <property type="entry name" value="SET_dom_sf"/>
</dbReference>
<evidence type="ECO:0000256" key="5">
    <source>
        <dbReference type="SAM" id="MobiDB-lite"/>
    </source>
</evidence>
<feature type="region of interest" description="Disordered" evidence="5">
    <location>
        <begin position="39"/>
        <end position="134"/>
    </location>
</feature>
<dbReference type="OrthoDB" id="20872at2759"/>
<dbReference type="GO" id="GO:0034967">
    <property type="term" value="C:Set3 complex"/>
    <property type="evidence" value="ECO:0007669"/>
    <property type="project" value="TreeGrafter"/>
</dbReference>
<dbReference type="GO" id="GO:0006325">
    <property type="term" value="P:chromatin organization"/>
    <property type="evidence" value="ECO:0007669"/>
    <property type="project" value="UniProtKB-KW"/>
</dbReference>
<keyword evidence="8" id="KW-1185">Reference proteome</keyword>
<dbReference type="InterPro" id="IPR019786">
    <property type="entry name" value="Zinc_finger_PHD-type_CS"/>
</dbReference>
<dbReference type="SUPFAM" id="SSF57903">
    <property type="entry name" value="FYVE/PHD zinc finger"/>
    <property type="match status" value="1"/>
</dbReference>
<evidence type="ECO:0000313" key="8">
    <source>
        <dbReference type="Proteomes" id="UP000769528"/>
    </source>
</evidence>
<evidence type="ECO:0000256" key="4">
    <source>
        <dbReference type="ARBA" id="ARBA00022853"/>
    </source>
</evidence>
<dbReference type="EMBL" id="JAEUBF010000448">
    <property type="protein sequence ID" value="KAH3678330.1"/>
    <property type="molecule type" value="Genomic_DNA"/>
</dbReference>
<comment type="caution">
    <text evidence="7">The sequence shown here is derived from an EMBL/GenBank/DDBJ whole genome shotgun (WGS) entry which is preliminary data.</text>
</comment>
<dbReference type="InterPro" id="IPR001214">
    <property type="entry name" value="SET_dom"/>
</dbReference>
<dbReference type="InterPro" id="IPR013083">
    <property type="entry name" value="Znf_RING/FYVE/PHD"/>
</dbReference>
<dbReference type="SMART" id="SM00317">
    <property type="entry name" value="SET"/>
    <property type="match status" value="1"/>
</dbReference>
<dbReference type="AlphaFoldDB" id="A0A9P8PVG1"/>
<evidence type="ECO:0000256" key="3">
    <source>
        <dbReference type="ARBA" id="ARBA00022833"/>
    </source>
</evidence>
<evidence type="ECO:0000313" key="7">
    <source>
        <dbReference type="EMBL" id="KAH3678330.1"/>
    </source>
</evidence>
<gene>
    <name evidence="7" type="ORF">WICMUC_001563</name>
</gene>
<dbReference type="Gene3D" id="3.30.40.10">
    <property type="entry name" value="Zinc/RING finger domain, C3HC4 (zinc finger)"/>
    <property type="match status" value="1"/>
</dbReference>
<keyword evidence="4" id="KW-0156">Chromatin regulator</keyword>
<accession>A0A9P8PVG1</accession>
<dbReference type="CDD" id="cd15550">
    <property type="entry name" value="PHD_MLL5"/>
    <property type="match status" value="1"/>
</dbReference>
<feature type="compositionally biased region" description="Basic and acidic residues" evidence="5">
    <location>
        <begin position="276"/>
        <end position="286"/>
    </location>
</feature>